<dbReference type="PANTHER" id="PTHR35563">
    <property type="entry name" value="BARREL METAL-DEPENDENT HYDROLASE, PUTATIVE (AFU_ORTHOLOGUE AFUA_1G16240)-RELATED"/>
    <property type="match status" value="1"/>
</dbReference>
<proteinExistence type="predicted"/>
<dbReference type="Proteomes" id="UP000199118">
    <property type="component" value="Unassembled WGS sequence"/>
</dbReference>
<dbReference type="InterPro" id="IPR032466">
    <property type="entry name" value="Metal_Hydrolase"/>
</dbReference>
<keyword evidence="2" id="KW-0378">Hydrolase</keyword>
<accession>A0A1H2RVR4</accession>
<dbReference type="InterPro" id="IPR006680">
    <property type="entry name" value="Amidohydro-rel"/>
</dbReference>
<dbReference type="PANTHER" id="PTHR35563:SF2">
    <property type="entry name" value="BARREL METAL-DEPENDENT HYDROLASE, PUTATIVE (AFU_ORTHOLOGUE AFUA_1G16240)-RELATED"/>
    <property type="match status" value="1"/>
</dbReference>
<dbReference type="Gene3D" id="3.20.20.140">
    <property type="entry name" value="Metal-dependent hydrolases"/>
    <property type="match status" value="1"/>
</dbReference>
<keyword evidence="3" id="KW-1185">Reference proteome</keyword>
<dbReference type="STRING" id="356660.SAMN05444336_101476"/>
<dbReference type="InterPro" id="IPR052358">
    <property type="entry name" value="Aro_Compnd_Degr_Hydrolases"/>
</dbReference>
<organism evidence="2 3">
    <name type="scientific">Albimonas donghaensis</name>
    <dbReference type="NCBI Taxonomy" id="356660"/>
    <lineage>
        <taxon>Bacteria</taxon>
        <taxon>Pseudomonadati</taxon>
        <taxon>Pseudomonadota</taxon>
        <taxon>Alphaproteobacteria</taxon>
        <taxon>Rhodobacterales</taxon>
        <taxon>Paracoccaceae</taxon>
        <taxon>Albimonas</taxon>
    </lineage>
</organism>
<dbReference type="RefSeq" id="WP_092679520.1">
    <property type="nucleotide sequence ID" value="NZ_FNMZ01000001.1"/>
</dbReference>
<dbReference type="SUPFAM" id="SSF51556">
    <property type="entry name" value="Metallo-dependent hydrolases"/>
    <property type="match status" value="1"/>
</dbReference>
<sequence>MSGAAGTGHVFPEGTADCHVHIYGPFDKYPEVPISEYKSPDAPVERLLALWDGLGIARGVIVHARSAGRDGQVTLDALKAHPDRLRGVAVFEDEVTDARLDEMTEAGFRGVRINMMQLDGKRLYQGGMGLEDLARLAPRLAERGWHAQIWAESGDIVALAPELMRLPLDFVIDHQGRTPATRGVGYAGFQAMLDLLKTGRWWCKISGSDRNTALGPPYADSAAFMAALVETAPERLVWGTDWPHVGHSDETRPEMADLVARLFETVSDPEIRRRILVENPRTLYGF</sequence>
<reference evidence="2 3" key="1">
    <citation type="submission" date="2016-10" db="EMBL/GenBank/DDBJ databases">
        <authorList>
            <person name="de Groot N.N."/>
        </authorList>
    </citation>
    <scope>NUCLEOTIDE SEQUENCE [LARGE SCALE GENOMIC DNA]</scope>
    <source>
        <strain evidence="2 3">DSM 17890</strain>
    </source>
</reference>
<dbReference type="AlphaFoldDB" id="A0A1H2RVR4"/>
<dbReference type="GO" id="GO:0016787">
    <property type="term" value="F:hydrolase activity"/>
    <property type="evidence" value="ECO:0007669"/>
    <property type="project" value="UniProtKB-KW"/>
</dbReference>
<gene>
    <name evidence="2" type="ORF">SAMN05444336_101476</name>
</gene>
<feature type="domain" description="Amidohydrolase-related" evidence="1">
    <location>
        <begin position="17"/>
        <end position="286"/>
    </location>
</feature>
<evidence type="ECO:0000313" key="3">
    <source>
        <dbReference type="Proteomes" id="UP000199118"/>
    </source>
</evidence>
<dbReference type="Pfam" id="PF04909">
    <property type="entry name" value="Amidohydro_2"/>
    <property type="match status" value="1"/>
</dbReference>
<dbReference type="EMBL" id="FNMZ01000001">
    <property type="protein sequence ID" value="SDW23571.1"/>
    <property type="molecule type" value="Genomic_DNA"/>
</dbReference>
<evidence type="ECO:0000259" key="1">
    <source>
        <dbReference type="Pfam" id="PF04909"/>
    </source>
</evidence>
<evidence type="ECO:0000313" key="2">
    <source>
        <dbReference type="EMBL" id="SDW23571.1"/>
    </source>
</evidence>
<protein>
    <submittedName>
        <fullName evidence="2">Predicted metal-dependent hydrolase, TIM-barrel fold</fullName>
    </submittedName>
</protein>
<name>A0A1H2RVR4_9RHOB</name>
<dbReference type="OrthoDB" id="9787654at2"/>